<dbReference type="Pfam" id="PF00069">
    <property type="entry name" value="Pkinase"/>
    <property type="match status" value="1"/>
</dbReference>
<feature type="domain" description="Protein kinase" evidence="6">
    <location>
        <begin position="1"/>
        <end position="172"/>
    </location>
</feature>
<keyword evidence="3" id="KW-0547">Nucleotide-binding</keyword>
<dbReference type="EMBL" id="JXNT01000002">
    <property type="protein sequence ID" value="ODM21767.1"/>
    <property type="molecule type" value="Genomic_DNA"/>
</dbReference>
<evidence type="ECO:0000256" key="1">
    <source>
        <dbReference type="ARBA" id="ARBA00022527"/>
    </source>
</evidence>
<name>A0A1E3BLI8_ASPCR</name>
<dbReference type="GO" id="GO:0005524">
    <property type="term" value="F:ATP binding"/>
    <property type="evidence" value="ECO:0007669"/>
    <property type="project" value="UniProtKB-KW"/>
</dbReference>
<dbReference type="STRING" id="573508.A0A1E3BLI8"/>
<dbReference type="InterPro" id="IPR011009">
    <property type="entry name" value="Kinase-like_dom_sf"/>
</dbReference>
<evidence type="ECO:0000256" key="3">
    <source>
        <dbReference type="ARBA" id="ARBA00022741"/>
    </source>
</evidence>
<dbReference type="OrthoDB" id="5979581at2759"/>
<organism evidence="7 8">
    <name type="scientific">Aspergillus cristatus</name>
    <name type="common">Chinese Fuzhuan brick tea-fermentation fungus</name>
    <name type="synonym">Eurotium cristatum</name>
    <dbReference type="NCBI Taxonomy" id="573508"/>
    <lineage>
        <taxon>Eukaryota</taxon>
        <taxon>Fungi</taxon>
        <taxon>Dikarya</taxon>
        <taxon>Ascomycota</taxon>
        <taxon>Pezizomycotina</taxon>
        <taxon>Eurotiomycetes</taxon>
        <taxon>Eurotiomycetidae</taxon>
        <taxon>Eurotiales</taxon>
        <taxon>Aspergillaceae</taxon>
        <taxon>Aspergillus</taxon>
        <taxon>Aspergillus subgen. Aspergillus</taxon>
    </lineage>
</organism>
<sequence>MALWGLREVHNEGLVYYDFKMENILLTGFDNENAPSDDESVPLMLYAKLADLGSVMAPSRGEVTSIAYRSPEVYFNKPWTSAIDIWAWGIACFHLLQARINFSSHGVYDCIIKDGMLEQKANAVRTVQCHDFNVRSNEYFQNCNCSICDKVNVDLGDERWTDRLVAQGGSGV</sequence>
<dbReference type="Gene3D" id="1.10.510.10">
    <property type="entry name" value="Transferase(Phosphotransferase) domain 1"/>
    <property type="match status" value="1"/>
</dbReference>
<proteinExistence type="predicted"/>
<keyword evidence="1" id="KW-0723">Serine/threonine-protein kinase</keyword>
<dbReference type="InterPro" id="IPR008271">
    <property type="entry name" value="Ser/Thr_kinase_AS"/>
</dbReference>
<dbReference type="PROSITE" id="PS50011">
    <property type="entry name" value="PROTEIN_KINASE_DOM"/>
    <property type="match status" value="1"/>
</dbReference>
<dbReference type="GO" id="GO:0004674">
    <property type="term" value="F:protein serine/threonine kinase activity"/>
    <property type="evidence" value="ECO:0007669"/>
    <property type="project" value="UniProtKB-KW"/>
</dbReference>
<gene>
    <name evidence="7" type="ORF">SI65_02611</name>
</gene>
<keyword evidence="2" id="KW-0808">Transferase</keyword>
<keyword evidence="5" id="KW-0067">ATP-binding</keyword>
<keyword evidence="8" id="KW-1185">Reference proteome</keyword>
<dbReference type="Proteomes" id="UP000094569">
    <property type="component" value="Unassembled WGS sequence"/>
</dbReference>
<dbReference type="InterPro" id="IPR000719">
    <property type="entry name" value="Prot_kinase_dom"/>
</dbReference>
<dbReference type="InterPro" id="IPR050494">
    <property type="entry name" value="Ser_Thr_dual-spec_kinase"/>
</dbReference>
<evidence type="ECO:0000313" key="7">
    <source>
        <dbReference type="EMBL" id="ODM21767.1"/>
    </source>
</evidence>
<evidence type="ECO:0000259" key="6">
    <source>
        <dbReference type="PROSITE" id="PS50011"/>
    </source>
</evidence>
<protein>
    <recommendedName>
        <fullName evidence="6">Protein kinase domain-containing protein</fullName>
    </recommendedName>
</protein>
<dbReference type="VEuPathDB" id="FungiDB:SI65_02611"/>
<evidence type="ECO:0000313" key="8">
    <source>
        <dbReference type="Proteomes" id="UP000094569"/>
    </source>
</evidence>
<dbReference type="SUPFAM" id="SSF56112">
    <property type="entry name" value="Protein kinase-like (PK-like)"/>
    <property type="match status" value="1"/>
</dbReference>
<evidence type="ECO:0000256" key="5">
    <source>
        <dbReference type="ARBA" id="ARBA00022840"/>
    </source>
</evidence>
<evidence type="ECO:0000256" key="4">
    <source>
        <dbReference type="ARBA" id="ARBA00022777"/>
    </source>
</evidence>
<dbReference type="PANTHER" id="PTHR24058">
    <property type="entry name" value="DUAL SPECIFICITY PROTEIN KINASE"/>
    <property type="match status" value="1"/>
</dbReference>
<dbReference type="AlphaFoldDB" id="A0A1E3BLI8"/>
<comment type="caution">
    <text evidence="7">The sequence shown here is derived from an EMBL/GenBank/DDBJ whole genome shotgun (WGS) entry which is preliminary data.</text>
</comment>
<reference evidence="7 8" key="1">
    <citation type="journal article" date="2016" name="BMC Genomics">
        <title>Comparative genomic and transcriptomic analyses of the Fuzhuan brick tea-fermentation fungus Aspergillus cristatus.</title>
        <authorList>
            <person name="Ge Y."/>
            <person name="Wang Y."/>
            <person name="Liu Y."/>
            <person name="Tan Y."/>
            <person name="Ren X."/>
            <person name="Zhang X."/>
            <person name="Hyde K.D."/>
            <person name="Liu Y."/>
            <person name="Liu Z."/>
        </authorList>
    </citation>
    <scope>NUCLEOTIDE SEQUENCE [LARGE SCALE GENOMIC DNA]</scope>
    <source>
        <strain evidence="7 8">GZAAS20.1005</strain>
    </source>
</reference>
<keyword evidence="4" id="KW-0418">Kinase</keyword>
<accession>A0A1E3BLI8</accession>
<dbReference type="PROSITE" id="PS00108">
    <property type="entry name" value="PROTEIN_KINASE_ST"/>
    <property type="match status" value="1"/>
</dbReference>
<evidence type="ECO:0000256" key="2">
    <source>
        <dbReference type="ARBA" id="ARBA00022679"/>
    </source>
</evidence>